<reference evidence="3 4" key="1">
    <citation type="submission" date="2018-05" db="EMBL/GenBank/DDBJ databases">
        <title>Isolation and characterization of genus Methanoculleus species and their viruses from deep sea marine sediment offshore southwestern Taiwan.</title>
        <authorList>
            <person name="Wei W.-H."/>
            <person name="Chen W.-C."/>
            <person name="Lai M.-C."/>
            <person name="Chen S.-C."/>
        </authorList>
    </citation>
    <scope>NUCLEOTIDE SEQUENCE [LARGE SCALE GENOMIC DNA]</scope>
    <source>
        <strain evidence="3 4">CWC-02</strain>
    </source>
</reference>
<organism evidence="3 4">
    <name type="scientific">Methanoculleus oceani</name>
    <dbReference type="NCBI Taxonomy" id="2184756"/>
    <lineage>
        <taxon>Archaea</taxon>
        <taxon>Methanobacteriati</taxon>
        <taxon>Methanobacteriota</taxon>
        <taxon>Stenosarchaea group</taxon>
        <taxon>Methanomicrobia</taxon>
        <taxon>Methanomicrobiales</taxon>
        <taxon>Methanomicrobiaceae</taxon>
        <taxon>Methanoculleus</taxon>
    </lineage>
</organism>
<dbReference type="GO" id="GO:0016491">
    <property type="term" value="F:oxidoreductase activity"/>
    <property type="evidence" value="ECO:0007669"/>
    <property type="project" value="UniProtKB-ARBA"/>
</dbReference>
<keyword evidence="4" id="KW-1185">Reference proteome</keyword>
<dbReference type="Pfam" id="PF00037">
    <property type="entry name" value="Fer4"/>
    <property type="match status" value="1"/>
</dbReference>
<evidence type="ECO:0000259" key="2">
    <source>
        <dbReference type="PROSITE" id="PS51379"/>
    </source>
</evidence>
<protein>
    <submittedName>
        <fullName evidence="3">4Fe-4S ferredoxin</fullName>
    </submittedName>
</protein>
<evidence type="ECO:0000313" key="4">
    <source>
        <dbReference type="Proteomes" id="UP001523230"/>
    </source>
</evidence>
<dbReference type="SUPFAM" id="SSF54862">
    <property type="entry name" value="4Fe-4S ferredoxins"/>
    <property type="match status" value="1"/>
</dbReference>
<sequence length="280" mass="29746">MKTIIYYFTGTGNSLAAAKKAAESLGDSDVVPIAAFRNTAGEITPDAERIGIVCPVYFSGLPAMAASFAGRLRVASAHYVFSIVTHGGGGGSAALRQLDEILRERAGRGLDAGFAVSMPGNYILMYGSPAGEKRDRLLAAADADLEAIAGRIRQGERAKLPNSPVARLVKALIYPRFRSRVHGDDRKFTVTERCTSCGICAAVCPAGNIEMVEGRPVWNHRCELCCGCIHLCPAEAIQAGKGTEGRQRYRHPGLTIADMEAQRGDGAARENQVTGSTDCS</sequence>
<dbReference type="PROSITE" id="PS00198">
    <property type="entry name" value="4FE4S_FER_1"/>
    <property type="match status" value="1"/>
</dbReference>
<feature type="domain" description="4Fe-4S ferredoxin-type" evidence="2">
    <location>
        <begin position="185"/>
        <end position="214"/>
    </location>
</feature>
<dbReference type="AlphaFoldDB" id="A0ABD4TEX8"/>
<proteinExistence type="predicted"/>
<dbReference type="EMBL" id="QFDM01000003">
    <property type="protein sequence ID" value="MCM2466705.1"/>
    <property type="molecule type" value="Genomic_DNA"/>
</dbReference>
<evidence type="ECO:0000256" key="1">
    <source>
        <dbReference type="SAM" id="MobiDB-lite"/>
    </source>
</evidence>
<name>A0ABD4TEX8_9EURY</name>
<dbReference type="Proteomes" id="UP001523230">
    <property type="component" value="Unassembled WGS sequence"/>
</dbReference>
<feature type="compositionally biased region" description="Polar residues" evidence="1">
    <location>
        <begin position="271"/>
        <end position="280"/>
    </location>
</feature>
<dbReference type="SUPFAM" id="SSF52218">
    <property type="entry name" value="Flavoproteins"/>
    <property type="match status" value="1"/>
</dbReference>
<accession>A0ABD4TEX8</accession>
<feature type="region of interest" description="Disordered" evidence="1">
    <location>
        <begin position="260"/>
        <end position="280"/>
    </location>
</feature>
<dbReference type="PROSITE" id="PS51379">
    <property type="entry name" value="4FE4S_FER_2"/>
    <property type="match status" value="2"/>
</dbReference>
<dbReference type="InterPro" id="IPR017900">
    <property type="entry name" value="4Fe4S_Fe_S_CS"/>
</dbReference>
<dbReference type="Gene3D" id="3.40.50.360">
    <property type="match status" value="1"/>
</dbReference>
<comment type="caution">
    <text evidence="3">The sequence shown here is derived from an EMBL/GenBank/DDBJ whole genome shotgun (WGS) entry which is preliminary data.</text>
</comment>
<dbReference type="InterPro" id="IPR029039">
    <property type="entry name" value="Flavoprotein-like_sf"/>
</dbReference>
<dbReference type="InterPro" id="IPR047964">
    <property type="entry name" value="EFR1-like"/>
</dbReference>
<gene>
    <name evidence="3" type="ORF">DIC75_10395</name>
</gene>
<evidence type="ECO:0000313" key="3">
    <source>
        <dbReference type="EMBL" id="MCM2466705.1"/>
    </source>
</evidence>
<dbReference type="Gene3D" id="3.30.70.20">
    <property type="match status" value="1"/>
</dbReference>
<dbReference type="RefSeq" id="WP_250987979.1">
    <property type="nucleotide sequence ID" value="NZ_QFDM01000003.1"/>
</dbReference>
<feature type="domain" description="4Fe-4S ferredoxin-type" evidence="2">
    <location>
        <begin position="215"/>
        <end position="242"/>
    </location>
</feature>
<dbReference type="InterPro" id="IPR017896">
    <property type="entry name" value="4Fe4S_Fe-S-bd"/>
</dbReference>
<dbReference type="NCBIfam" id="NF038196">
    <property type="entry name" value="ferrodoxin_EFR1"/>
    <property type="match status" value="1"/>
</dbReference>